<proteinExistence type="predicted"/>
<sequence>MQMVFTVGEESGKDAYVLSALTKLPDNPFVALSALHFLQHDPLTTRLALQRLVQSIDPNTEKGVQDLSWLTDHHLVDLLANILADYGTNNENIACSVCAIVFDISAQPKGRSELIKFGIIPKIIDSARTFHKQRRLVYFVCGALGNLLWEKKTRDIALLKDIVSFFMESIVNNGTEERIVREGIRGLYNACYVEEIAELLLSAQSWMEKVEDVMNNLVDKDSAAHLFFQKLEQKLEALQEDNLVKKISWVSETSEQEEVASPVVEEHSRERKGFSEDKIDYSSSKFLNNSKEEWSFSQSCSTLPNCAMLSVVLGGFLLSIFAYYRWR</sequence>
<keyword evidence="3" id="KW-1185">Reference proteome</keyword>
<evidence type="ECO:0000313" key="3">
    <source>
        <dbReference type="Proteomes" id="UP001061958"/>
    </source>
</evidence>
<dbReference type="InterPro" id="IPR011989">
    <property type="entry name" value="ARM-like"/>
</dbReference>
<dbReference type="AlphaFoldDB" id="A0A9C7Q6R5"/>
<name>A0A9C7Q6R5_9RHOD</name>
<reference evidence="2" key="2">
    <citation type="submission" date="2022-01" db="EMBL/GenBank/DDBJ databases">
        <authorList>
            <person name="Hirooka S."/>
            <person name="Miyagishima S.Y."/>
        </authorList>
    </citation>
    <scope>NUCLEOTIDE SEQUENCE</scope>
    <source>
        <strain evidence="2">NBRC 102759</strain>
    </source>
</reference>
<feature type="transmembrane region" description="Helical" evidence="1">
    <location>
        <begin position="307"/>
        <end position="326"/>
    </location>
</feature>
<reference evidence="2" key="1">
    <citation type="journal article" date="2022" name="Proc. Natl. Acad. Sci. U.S.A.">
        <title>Life cycle and functional genomics of the unicellular red alga Galdieria for elucidating algal and plant evolution and industrial use.</title>
        <authorList>
            <person name="Hirooka S."/>
            <person name="Itabashi T."/>
            <person name="Ichinose T.M."/>
            <person name="Onuma R."/>
            <person name="Fujiwara T."/>
            <person name="Yamashita S."/>
            <person name="Jong L.W."/>
            <person name="Tomita R."/>
            <person name="Iwane A.H."/>
            <person name="Miyagishima S.Y."/>
        </authorList>
    </citation>
    <scope>NUCLEOTIDE SEQUENCE</scope>
    <source>
        <strain evidence="2">NBRC 102759</strain>
    </source>
</reference>
<keyword evidence="1" id="KW-0472">Membrane</keyword>
<organism evidence="2 3">
    <name type="scientific">Galdieria partita</name>
    <dbReference type="NCBI Taxonomy" id="83374"/>
    <lineage>
        <taxon>Eukaryota</taxon>
        <taxon>Rhodophyta</taxon>
        <taxon>Bangiophyceae</taxon>
        <taxon>Galdieriales</taxon>
        <taxon>Galdieriaceae</taxon>
        <taxon>Galdieria</taxon>
    </lineage>
</organism>
<accession>A0A9C7Q6R5</accession>
<comment type="caution">
    <text evidence="2">The sequence shown here is derived from an EMBL/GenBank/DDBJ whole genome shotgun (WGS) entry which is preliminary data.</text>
</comment>
<dbReference type="Gene3D" id="1.25.10.10">
    <property type="entry name" value="Leucine-rich Repeat Variant"/>
    <property type="match status" value="1"/>
</dbReference>
<gene>
    <name evidence="2" type="ORF">GpartN1_g7632.t1</name>
</gene>
<keyword evidence="1" id="KW-0812">Transmembrane</keyword>
<dbReference type="OrthoDB" id="10312484at2759"/>
<dbReference type="SUPFAM" id="SSF48371">
    <property type="entry name" value="ARM repeat"/>
    <property type="match status" value="1"/>
</dbReference>
<dbReference type="InterPro" id="IPR016024">
    <property type="entry name" value="ARM-type_fold"/>
</dbReference>
<evidence type="ECO:0000313" key="2">
    <source>
        <dbReference type="EMBL" id="GJQ15841.1"/>
    </source>
</evidence>
<keyword evidence="1" id="KW-1133">Transmembrane helix</keyword>
<protein>
    <submittedName>
        <fullName evidence="2">Uncharacterized protein</fullName>
    </submittedName>
</protein>
<dbReference type="EMBL" id="BQMJ01000075">
    <property type="protein sequence ID" value="GJQ15841.1"/>
    <property type="molecule type" value="Genomic_DNA"/>
</dbReference>
<evidence type="ECO:0000256" key="1">
    <source>
        <dbReference type="SAM" id="Phobius"/>
    </source>
</evidence>
<dbReference type="Proteomes" id="UP001061958">
    <property type="component" value="Unassembled WGS sequence"/>
</dbReference>